<dbReference type="Gene3D" id="3.40.30.10">
    <property type="entry name" value="Glutaredoxin"/>
    <property type="match status" value="1"/>
</dbReference>
<dbReference type="KEGG" id="uli:ETAA1_58680"/>
<feature type="transmembrane region" description="Helical" evidence="1">
    <location>
        <begin position="415"/>
        <end position="432"/>
    </location>
</feature>
<feature type="signal peptide" evidence="2">
    <location>
        <begin position="1"/>
        <end position="22"/>
    </location>
</feature>
<evidence type="ECO:0008006" key="5">
    <source>
        <dbReference type="Google" id="ProtNLM"/>
    </source>
</evidence>
<keyword evidence="4" id="KW-1185">Reference proteome</keyword>
<keyword evidence="2" id="KW-0732">Signal</keyword>
<evidence type="ECO:0000256" key="1">
    <source>
        <dbReference type="SAM" id="Phobius"/>
    </source>
</evidence>
<evidence type="ECO:0000313" key="3">
    <source>
        <dbReference type="EMBL" id="QDU23859.1"/>
    </source>
</evidence>
<organism evidence="3 4">
    <name type="scientific">Urbifossiella limnaea</name>
    <dbReference type="NCBI Taxonomy" id="2528023"/>
    <lineage>
        <taxon>Bacteria</taxon>
        <taxon>Pseudomonadati</taxon>
        <taxon>Planctomycetota</taxon>
        <taxon>Planctomycetia</taxon>
        <taxon>Gemmatales</taxon>
        <taxon>Gemmataceae</taxon>
        <taxon>Urbifossiella</taxon>
    </lineage>
</organism>
<keyword evidence="1" id="KW-0812">Transmembrane</keyword>
<dbReference type="InterPro" id="IPR036249">
    <property type="entry name" value="Thioredoxin-like_sf"/>
</dbReference>
<reference evidence="3 4" key="1">
    <citation type="submission" date="2019-02" db="EMBL/GenBank/DDBJ databases">
        <title>Deep-cultivation of Planctomycetes and their phenomic and genomic characterization uncovers novel biology.</title>
        <authorList>
            <person name="Wiegand S."/>
            <person name="Jogler M."/>
            <person name="Boedeker C."/>
            <person name="Pinto D."/>
            <person name="Vollmers J."/>
            <person name="Rivas-Marin E."/>
            <person name="Kohn T."/>
            <person name="Peeters S.H."/>
            <person name="Heuer A."/>
            <person name="Rast P."/>
            <person name="Oberbeckmann S."/>
            <person name="Bunk B."/>
            <person name="Jeske O."/>
            <person name="Meyerdierks A."/>
            <person name="Storesund J.E."/>
            <person name="Kallscheuer N."/>
            <person name="Luecker S."/>
            <person name="Lage O.M."/>
            <person name="Pohl T."/>
            <person name="Merkel B.J."/>
            <person name="Hornburger P."/>
            <person name="Mueller R.-W."/>
            <person name="Bruemmer F."/>
            <person name="Labrenz M."/>
            <person name="Spormann A.M."/>
            <person name="Op den Camp H."/>
            <person name="Overmann J."/>
            <person name="Amann R."/>
            <person name="Jetten M.S.M."/>
            <person name="Mascher T."/>
            <person name="Medema M.H."/>
            <person name="Devos D.P."/>
            <person name="Kaster A.-K."/>
            <person name="Ovreas L."/>
            <person name="Rohde M."/>
            <person name="Galperin M.Y."/>
            <person name="Jogler C."/>
        </authorList>
    </citation>
    <scope>NUCLEOTIDE SEQUENCE [LARGE SCALE GENOMIC DNA]</scope>
    <source>
        <strain evidence="3 4">ETA_A1</strain>
    </source>
</reference>
<feature type="transmembrane region" description="Helical" evidence="1">
    <location>
        <begin position="276"/>
        <end position="297"/>
    </location>
</feature>
<evidence type="ECO:0000313" key="4">
    <source>
        <dbReference type="Proteomes" id="UP000319576"/>
    </source>
</evidence>
<dbReference type="SUPFAM" id="SSF52833">
    <property type="entry name" value="Thioredoxin-like"/>
    <property type="match status" value="1"/>
</dbReference>
<dbReference type="RefSeq" id="WP_145244072.1">
    <property type="nucleotide sequence ID" value="NZ_CP036273.1"/>
</dbReference>
<gene>
    <name evidence="3" type="ORF">ETAA1_58680</name>
</gene>
<proteinExistence type="predicted"/>
<feature type="transmembrane region" description="Helical" evidence="1">
    <location>
        <begin position="438"/>
        <end position="460"/>
    </location>
</feature>
<feature type="transmembrane region" description="Helical" evidence="1">
    <location>
        <begin position="213"/>
        <end position="236"/>
    </location>
</feature>
<sequence length="484" mass="51426" precursor="true">MNLSRLVLALLLGAVVAAPAAADDAPPAVKWYEVKDGKVKVNLYLFYSRTCPHCTAARTFLDGLQKRHDWLAVTAYETSGSPANMDHYRRMAVGVGKQAGQVPAFFYCKQMEIGYLGDATTGKRLEAALVYYRTALQKQVDDRRPPPPPPAPPPPAAVPLMLLLLAAPDGVPAAQDPDLDLPLDLDLPPPPEAATVDVPWWGAVRPEEVSLPALTVVLGGLDSFNPCAFFVLLILLGLMFRTGSRPRMLLVGGVFVAVSGLVYFLFMAAWLNLFFLVGHMRAITLAAGAVATAVAVVNIKDYFWFKQGVSLSLSDSARSRLVHRMQAVGGADGLPALVAGTAALAFAANAYELLCTAGFPLVYTRVLTLRDLPPAGYYGYLALYNLVYVTPLFLIVVGFSVTLSSHKLTEYQGRVLKLLSGMMMLALGVVLLSDPGLLGNLLGAAATLAAAIGGTAAIVLGHRVVARANRAAAPHPPSRTTPAG</sequence>
<dbReference type="AlphaFoldDB" id="A0A517Y299"/>
<evidence type="ECO:0000256" key="2">
    <source>
        <dbReference type="SAM" id="SignalP"/>
    </source>
</evidence>
<feature type="transmembrane region" description="Helical" evidence="1">
    <location>
        <begin position="334"/>
        <end position="362"/>
    </location>
</feature>
<name>A0A517Y299_9BACT</name>
<protein>
    <recommendedName>
        <fullName evidence="5">Thioredoxin domain-containing protein</fullName>
    </recommendedName>
</protein>
<feature type="transmembrane region" description="Helical" evidence="1">
    <location>
        <begin position="248"/>
        <end position="270"/>
    </location>
</feature>
<accession>A0A517Y299</accession>
<dbReference type="Proteomes" id="UP000319576">
    <property type="component" value="Chromosome"/>
</dbReference>
<keyword evidence="1" id="KW-0472">Membrane</keyword>
<dbReference type="OrthoDB" id="9798180at2"/>
<feature type="chain" id="PRO_5021940580" description="Thioredoxin domain-containing protein" evidence="2">
    <location>
        <begin position="23"/>
        <end position="484"/>
    </location>
</feature>
<dbReference type="EMBL" id="CP036273">
    <property type="protein sequence ID" value="QDU23859.1"/>
    <property type="molecule type" value="Genomic_DNA"/>
</dbReference>
<feature type="transmembrane region" description="Helical" evidence="1">
    <location>
        <begin position="382"/>
        <end position="403"/>
    </location>
</feature>
<keyword evidence="1" id="KW-1133">Transmembrane helix</keyword>